<dbReference type="Proteomes" id="UP000215914">
    <property type="component" value="Unassembled WGS sequence"/>
</dbReference>
<protein>
    <submittedName>
        <fullName evidence="1">Uncharacterized protein</fullName>
    </submittedName>
</protein>
<gene>
    <name evidence="1" type="ORF">HanXRQr2_Chr15g0699671</name>
</gene>
<dbReference type="AlphaFoldDB" id="A0A9K3E136"/>
<sequence length="41" mass="4346">MKGRSGGDVYGAYGSYSYGRGGSVGYLHNLLSQGFKAHPCF</sequence>
<organism evidence="1 2">
    <name type="scientific">Helianthus annuus</name>
    <name type="common">Common sunflower</name>
    <dbReference type="NCBI Taxonomy" id="4232"/>
    <lineage>
        <taxon>Eukaryota</taxon>
        <taxon>Viridiplantae</taxon>
        <taxon>Streptophyta</taxon>
        <taxon>Embryophyta</taxon>
        <taxon>Tracheophyta</taxon>
        <taxon>Spermatophyta</taxon>
        <taxon>Magnoliopsida</taxon>
        <taxon>eudicotyledons</taxon>
        <taxon>Gunneridae</taxon>
        <taxon>Pentapetalae</taxon>
        <taxon>asterids</taxon>
        <taxon>campanulids</taxon>
        <taxon>Asterales</taxon>
        <taxon>Asteraceae</taxon>
        <taxon>Asteroideae</taxon>
        <taxon>Heliantheae alliance</taxon>
        <taxon>Heliantheae</taxon>
        <taxon>Helianthus</taxon>
    </lineage>
</organism>
<dbReference type="Gramene" id="mRNA:HanXRQr2_Chr15g0699671">
    <property type="protein sequence ID" value="mRNA:HanXRQr2_Chr15g0699671"/>
    <property type="gene ID" value="HanXRQr2_Chr15g0699671"/>
</dbReference>
<keyword evidence="2" id="KW-1185">Reference proteome</keyword>
<proteinExistence type="predicted"/>
<accession>A0A9K3E136</accession>
<dbReference type="EMBL" id="MNCJ02000330">
    <property type="protein sequence ID" value="KAF5765091.1"/>
    <property type="molecule type" value="Genomic_DNA"/>
</dbReference>
<reference evidence="1" key="1">
    <citation type="journal article" date="2017" name="Nature">
        <title>The sunflower genome provides insights into oil metabolism, flowering and Asterid evolution.</title>
        <authorList>
            <person name="Badouin H."/>
            <person name="Gouzy J."/>
            <person name="Grassa C.J."/>
            <person name="Murat F."/>
            <person name="Staton S.E."/>
            <person name="Cottret L."/>
            <person name="Lelandais-Briere C."/>
            <person name="Owens G.L."/>
            <person name="Carrere S."/>
            <person name="Mayjonade B."/>
            <person name="Legrand L."/>
            <person name="Gill N."/>
            <person name="Kane N.C."/>
            <person name="Bowers J.E."/>
            <person name="Hubner S."/>
            <person name="Bellec A."/>
            <person name="Berard A."/>
            <person name="Berges H."/>
            <person name="Blanchet N."/>
            <person name="Boniface M.C."/>
            <person name="Brunel D."/>
            <person name="Catrice O."/>
            <person name="Chaidir N."/>
            <person name="Claudel C."/>
            <person name="Donnadieu C."/>
            <person name="Faraut T."/>
            <person name="Fievet G."/>
            <person name="Helmstetter N."/>
            <person name="King M."/>
            <person name="Knapp S.J."/>
            <person name="Lai Z."/>
            <person name="Le Paslier M.C."/>
            <person name="Lippi Y."/>
            <person name="Lorenzon L."/>
            <person name="Mandel J.R."/>
            <person name="Marage G."/>
            <person name="Marchand G."/>
            <person name="Marquand E."/>
            <person name="Bret-Mestries E."/>
            <person name="Morien E."/>
            <person name="Nambeesan S."/>
            <person name="Nguyen T."/>
            <person name="Pegot-Espagnet P."/>
            <person name="Pouilly N."/>
            <person name="Raftis F."/>
            <person name="Sallet E."/>
            <person name="Schiex T."/>
            <person name="Thomas J."/>
            <person name="Vandecasteele C."/>
            <person name="Vares D."/>
            <person name="Vear F."/>
            <person name="Vautrin S."/>
            <person name="Crespi M."/>
            <person name="Mangin B."/>
            <person name="Burke J.M."/>
            <person name="Salse J."/>
            <person name="Munos S."/>
            <person name="Vincourt P."/>
            <person name="Rieseberg L.H."/>
            <person name="Langlade N.B."/>
        </authorList>
    </citation>
    <scope>NUCLEOTIDE SEQUENCE</scope>
    <source>
        <tissue evidence="1">Leaves</tissue>
    </source>
</reference>
<comment type="caution">
    <text evidence="1">The sequence shown here is derived from an EMBL/GenBank/DDBJ whole genome shotgun (WGS) entry which is preliminary data.</text>
</comment>
<reference evidence="1" key="2">
    <citation type="submission" date="2020-06" db="EMBL/GenBank/DDBJ databases">
        <title>Helianthus annuus Genome sequencing and assembly Release 2.</title>
        <authorList>
            <person name="Gouzy J."/>
            <person name="Langlade N."/>
            <person name="Munos S."/>
        </authorList>
    </citation>
    <scope>NUCLEOTIDE SEQUENCE</scope>
    <source>
        <tissue evidence="1">Leaves</tissue>
    </source>
</reference>
<evidence type="ECO:0000313" key="1">
    <source>
        <dbReference type="EMBL" id="KAF5765091.1"/>
    </source>
</evidence>
<evidence type="ECO:0000313" key="2">
    <source>
        <dbReference type="Proteomes" id="UP000215914"/>
    </source>
</evidence>
<name>A0A9K3E136_HELAN</name>